<name>A0A933L4J8_9HYPH</name>
<dbReference type="InterPro" id="IPR002139">
    <property type="entry name" value="Ribo/fructo_kinase"/>
</dbReference>
<evidence type="ECO:0000256" key="4">
    <source>
        <dbReference type="ARBA" id="ARBA00022777"/>
    </source>
</evidence>
<keyword evidence="9" id="KW-0963">Cytoplasm</keyword>
<feature type="binding site" evidence="9">
    <location>
        <begin position="255"/>
        <end position="256"/>
    </location>
    <ligand>
        <name>ATP</name>
        <dbReference type="ChEBI" id="CHEBI:30616"/>
    </ligand>
</feature>
<comment type="activity regulation">
    <text evidence="9">Activated by a monovalent cation that binds near, but not in, the active site. The most likely occupant of the site in vivo is potassium. Ion binding induces a conformational change that may alter substrate affinity.</text>
</comment>
<comment type="cofactor">
    <cofactor evidence="9">
        <name>Mg(2+)</name>
        <dbReference type="ChEBI" id="CHEBI:18420"/>
    </cofactor>
    <text evidence="9">Requires a divalent cation, most likely magnesium in vivo, as an electrophilic catalyst to aid phosphoryl group transfer. It is the chelate of the metal and the nucleotide that is the actual substrate.</text>
</comment>
<comment type="pathway">
    <text evidence="9">Carbohydrate metabolism; D-ribose degradation; D-ribose 5-phosphate from beta-D-ribopyranose: step 2/2.</text>
</comment>
<evidence type="ECO:0000256" key="7">
    <source>
        <dbReference type="ARBA" id="ARBA00022958"/>
    </source>
</evidence>
<comment type="subunit">
    <text evidence="9">Homodimer.</text>
</comment>
<comment type="caution">
    <text evidence="12">The sequence shown here is derived from an EMBL/GenBank/DDBJ whole genome shotgun (WGS) entry which is preliminary data.</text>
</comment>
<evidence type="ECO:0000256" key="10">
    <source>
        <dbReference type="NCBIfam" id="TIGR02152"/>
    </source>
</evidence>
<feature type="binding site" evidence="9">
    <location>
        <begin position="42"/>
        <end position="46"/>
    </location>
    <ligand>
        <name>substrate</name>
    </ligand>
</feature>
<comment type="catalytic activity">
    <reaction evidence="9">
        <text>D-ribose + ATP = D-ribose 5-phosphate + ADP + H(+)</text>
        <dbReference type="Rhea" id="RHEA:13697"/>
        <dbReference type="ChEBI" id="CHEBI:15378"/>
        <dbReference type="ChEBI" id="CHEBI:30616"/>
        <dbReference type="ChEBI" id="CHEBI:47013"/>
        <dbReference type="ChEBI" id="CHEBI:78346"/>
        <dbReference type="ChEBI" id="CHEBI:456216"/>
        <dbReference type="EC" id="2.7.1.15"/>
    </reaction>
</comment>
<keyword evidence="7 9" id="KW-0630">Potassium</keyword>
<evidence type="ECO:0000256" key="3">
    <source>
        <dbReference type="ARBA" id="ARBA00022741"/>
    </source>
</evidence>
<feature type="binding site" evidence="9">
    <location>
        <begin position="223"/>
        <end position="228"/>
    </location>
    <ligand>
        <name>ATP</name>
        <dbReference type="ChEBI" id="CHEBI:30616"/>
    </ligand>
</feature>
<evidence type="ECO:0000259" key="11">
    <source>
        <dbReference type="Pfam" id="PF00294"/>
    </source>
</evidence>
<comment type="subcellular location">
    <subcellularLocation>
        <location evidence="9">Cytoplasm</location>
    </subcellularLocation>
</comment>
<evidence type="ECO:0000256" key="9">
    <source>
        <dbReference type="HAMAP-Rule" id="MF_01987"/>
    </source>
</evidence>
<feature type="domain" description="Carbohydrate kinase PfkB" evidence="11">
    <location>
        <begin position="7"/>
        <end position="297"/>
    </location>
</feature>
<dbReference type="GO" id="GO:0005829">
    <property type="term" value="C:cytosol"/>
    <property type="evidence" value="ECO:0007669"/>
    <property type="project" value="TreeGrafter"/>
</dbReference>
<dbReference type="GO" id="GO:0004747">
    <property type="term" value="F:ribokinase activity"/>
    <property type="evidence" value="ECO:0007669"/>
    <property type="project" value="UniProtKB-UniRule"/>
</dbReference>
<keyword evidence="3 9" id="KW-0547">Nucleotide-binding</keyword>
<feature type="binding site" evidence="9">
    <location>
        <position position="291"/>
    </location>
    <ligand>
        <name>K(+)</name>
        <dbReference type="ChEBI" id="CHEBI:29103"/>
    </ligand>
</feature>
<dbReference type="InterPro" id="IPR029056">
    <property type="entry name" value="Ribokinase-like"/>
</dbReference>
<dbReference type="GO" id="GO:0019303">
    <property type="term" value="P:D-ribose catabolic process"/>
    <property type="evidence" value="ECO:0007669"/>
    <property type="project" value="UniProtKB-UniRule"/>
</dbReference>
<keyword evidence="2 9" id="KW-0479">Metal-binding</keyword>
<dbReference type="Pfam" id="PF00294">
    <property type="entry name" value="PfkB"/>
    <property type="match status" value="1"/>
</dbReference>
<dbReference type="Proteomes" id="UP000782610">
    <property type="component" value="Unassembled WGS sequence"/>
</dbReference>
<dbReference type="EC" id="2.7.1.15" evidence="9 10"/>
<dbReference type="PANTHER" id="PTHR10584:SF166">
    <property type="entry name" value="RIBOKINASE"/>
    <property type="match status" value="1"/>
</dbReference>
<feature type="binding site" evidence="9">
    <location>
        <position position="289"/>
    </location>
    <ligand>
        <name>K(+)</name>
        <dbReference type="ChEBI" id="CHEBI:29103"/>
    </ligand>
</feature>
<keyword evidence="6 9" id="KW-0460">Magnesium</keyword>
<dbReference type="EMBL" id="JACRAF010000037">
    <property type="protein sequence ID" value="MBI4922743.1"/>
    <property type="molecule type" value="Genomic_DNA"/>
</dbReference>
<sequence length="309" mass="31189">MAAGRGVAILGIFVADLAFRAGRMPAIGETIAGSGFKMGPGGKGSNQAVAAARAGARVTFISKIGRDDFGAVALATWKAEGIVADVQQTDDAPTGAAFIYVNDTTGENAIIVVPGAAATITAADVERSAETIRNAAVFVTQFEQPLAAAMRGLEIARGTGVVTVLNPAPAEPIDDAFYPLCDFVTPNETEASLLTGVRVGSIDDARRAGDVFLAKGVGTALITLGQAGVLLHGRDSSTHIPAFKVGPVVETAGAGDAFNGGFAAALARGETPQAAARFGCALAGISVTRPGTAPSMPRLDEVMAVLPRG</sequence>
<comment type="caution">
    <text evidence="9">Lacks conserved residue(s) required for the propagation of feature annotation.</text>
</comment>
<feature type="active site" description="Proton acceptor" evidence="9">
    <location>
        <position position="256"/>
    </location>
</feature>
<gene>
    <name evidence="9 12" type="primary">rbsK</name>
    <name evidence="12" type="ORF">HY834_13430</name>
</gene>
<evidence type="ECO:0000256" key="1">
    <source>
        <dbReference type="ARBA" id="ARBA00022679"/>
    </source>
</evidence>
<feature type="binding site" evidence="9">
    <location>
        <position position="295"/>
    </location>
    <ligand>
        <name>K(+)</name>
        <dbReference type="ChEBI" id="CHEBI:29103"/>
    </ligand>
</feature>
<keyword evidence="4 9" id="KW-0418">Kinase</keyword>
<feature type="binding site" evidence="9">
    <location>
        <position position="256"/>
    </location>
    <ligand>
        <name>substrate</name>
    </ligand>
</feature>
<feature type="binding site" evidence="9">
    <location>
        <position position="143"/>
    </location>
    <ligand>
        <name>substrate</name>
    </ligand>
</feature>
<protein>
    <recommendedName>
        <fullName evidence="9 10">Ribokinase</fullName>
        <shortName evidence="9">RK</shortName>
        <ecNumber evidence="9 10">2.7.1.15</ecNumber>
    </recommendedName>
</protein>
<dbReference type="CDD" id="cd01174">
    <property type="entry name" value="ribokinase"/>
    <property type="match status" value="1"/>
</dbReference>
<dbReference type="NCBIfam" id="TIGR02152">
    <property type="entry name" value="D_ribokin_bact"/>
    <property type="match status" value="1"/>
</dbReference>
<keyword evidence="5 9" id="KW-0067">ATP-binding</keyword>
<organism evidence="12 13">
    <name type="scientific">Devosia nanyangense</name>
    <dbReference type="NCBI Taxonomy" id="1228055"/>
    <lineage>
        <taxon>Bacteria</taxon>
        <taxon>Pseudomonadati</taxon>
        <taxon>Pseudomonadota</taxon>
        <taxon>Alphaproteobacteria</taxon>
        <taxon>Hyphomicrobiales</taxon>
        <taxon>Devosiaceae</taxon>
        <taxon>Devosia</taxon>
    </lineage>
</organism>
<dbReference type="AlphaFoldDB" id="A0A933L4J8"/>
<evidence type="ECO:0000313" key="12">
    <source>
        <dbReference type="EMBL" id="MBI4922743.1"/>
    </source>
</evidence>
<dbReference type="GO" id="GO:0005524">
    <property type="term" value="F:ATP binding"/>
    <property type="evidence" value="ECO:0007669"/>
    <property type="project" value="UniProtKB-UniRule"/>
</dbReference>
<evidence type="ECO:0000256" key="2">
    <source>
        <dbReference type="ARBA" id="ARBA00022723"/>
    </source>
</evidence>
<evidence type="ECO:0000256" key="8">
    <source>
        <dbReference type="ARBA" id="ARBA00023277"/>
    </source>
</evidence>
<comment type="similarity">
    <text evidence="9">Belongs to the carbohydrate kinase PfkB family. Ribokinase subfamily.</text>
</comment>
<evidence type="ECO:0000313" key="13">
    <source>
        <dbReference type="Proteomes" id="UP000782610"/>
    </source>
</evidence>
<dbReference type="SUPFAM" id="SSF53613">
    <property type="entry name" value="Ribokinase-like"/>
    <property type="match status" value="1"/>
</dbReference>
<reference evidence="12" key="1">
    <citation type="submission" date="2020-07" db="EMBL/GenBank/DDBJ databases">
        <title>Huge and variable diversity of episymbiotic CPR bacteria and DPANN archaea in groundwater ecosystems.</title>
        <authorList>
            <person name="He C.Y."/>
            <person name="Keren R."/>
            <person name="Whittaker M."/>
            <person name="Farag I.F."/>
            <person name="Doudna J."/>
            <person name="Cate J.H.D."/>
            <person name="Banfield J.F."/>
        </authorList>
    </citation>
    <scope>NUCLEOTIDE SEQUENCE</scope>
    <source>
        <strain evidence="12">NC_groundwater_1586_Pr3_B-0.1um_66_15</strain>
    </source>
</reference>
<evidence type="ECO:0000256" key="5">
    <source>
        <dbReference type="ARBA" id="ARBA00022840"/>
    </source>
</evidence>
<dbReference type="PRINTS" id="PR00990">
    <property type="entry name" value="RIBOKINASE"/>
</dbReference>
<feature type="binding site" evidence="9">
    <location>
        <position position="286"/>
    </location>
    <ligand>
        <name>K(+)</name>
        <dbReference type="ChEBI" id="CHEBI:29103"/>
    </ligand>
</feature>
<dbReference type="Gene3D" id="3.40.1190.20">
    <property type="match status" value="1"/>
</dbReference>
<comment type="function">
    <text evidence="9">Catalyzes the phosphorylation of ribose at O-5 in a reaction requiring ATP and magnesium. The resulting D-ribose-5-phosphate can then be used either for sythesis of nucleotides, histidine, and tryptophan, or as a component of the pentose phosphate pathway.</text>
</comment>
<keyword evidence="1 9" id="KW-0808">Transferase</keyword>
<accession>A0A933L4J8</accession>
<keyword evidence="8 9" id="KW-0119">Carbohydrate metabolism</keyword>
<evidence type="ECO:0000256" key="6">
    <source>
        <dbReference type="ARBA" id="ARBA00022842"/>
    </source>
</evidence>
<dbReference type="InterPro" id="IPR011611">
    <property type="entry name" value="PfkB_dom"/>
</dbReference>
<feature type="binding site" evidence="9">
    <location>
        <begin position="14"/>
        <end position="16"/>
    </location>
    <ligand>
        <name>substrate</name>
    </ligand>
</feature>
<feature type="binding site" evidence="9">
    <location>
        <position position="252"/>
    </location>
    <ligand>
        <name>K(+)</name>
        <dbReference type="ChEBI" id="CHEBI:29103"/>
    </ligand>
</feature>
<feature type="binding site" evidence="9">
    <location>
        <position position="187"/>
    </location>
    <ligand>
        <name>ATP</name>
        <dbReference type="ChEBI" id="CHEBI:30616"/>
    </ligand>
</feature>
<proteinExistence type="inferred from homology"/>
<dbReference type="GO" id="GO:0046872">
    <property type="term" value="F:metal ion binding"/>
    <property type="evidence" value="ECO:0007669"/>
    <property type="project" value="UniProtKB-KW"/>
</dbReference>
<dbReference type="PANTHER" id="PTHR10584">
    <property type="entry name" value="SUGAR KINASE"/>
    <property type="match status" value="1"/>
</dbReference>
<dbReference type="HAMAP" id="MF_01987">
    <property type="entry name" value="Ribokinase"/>
    <property type="match status" value="1"/>
</dbReference>
<dbReference type="InterPro" id="IPR011877">
    <property type="entry name" value="Ribokinase"/>
</dbReference>